<evidence type="ECO:0000313" key="4">
    <source>
        <dbReference type="Proteomes" id="UP000318995"/>
    </source>
</evidence>
<gene>
    <name evidence="3" type="ORF">Pla111_20230</name>
</gene>
<protein>
    <recommendedName>
        <fullName evidence="5">TIGR03009 domain-containing protein</fullName>
    </recommendedName>
</protein>
<feature type="chain" id="PRO_5022750562" description="TIGR03009 domain-containing protein" evidence="2">
    <location>
        <begin position="23"/>
        <end position="294"/>
    </location>
</feature>
<evidence type="ECO:0008006" key="5">
    <source>
        <dbReference type="Google" id="ProtNLM"/>
    </source>
</evidence>
<dbReference type="InterPro" id="IPR004564">
    <property type="entry name" value="OM_lipoprot_carrier_LolA-like"/>
</dbReference>
<feature type="signal peptide" evidence="2">
    <location>
        <begin position="1"/>
        <end position="22"/>
    </location>
</feature>
<dbReference type="CDD" id="cd16325">
    <property type="entry name" value="LolA"/>
    <property type="match status" value="1"/>
</dbReference>
<sequence precursor="true">MPDRLRQAALLAALLLAPLVSAQQPMPPAGMAPQAPQGFALSPAEEAYLDQVLTAWELESKKIQTFSCGFTRIVYDHVFGPAPDPETGVRIHVREEDGELSYQRPDKGRFEITKVRAWDAAQQQHVENANIIGEKWVCDGEAVYEYATEQKQLKVRPIPKEMQGESIVDGPLPFLFGAEAEKLKRRYWLKLDPRAPAGQLWLVALPKYHQDAANYSQVELMLDRQRLLPTAMRVQAPDGSQTVYTFAADKAEINATMARLWGQLFSAPRTPFGWKRVVEQAEPEQAANPSAAIR</sequence>
<keyword evidence="1 2" id="KW-0732">Signal</keyword>
<reference evidence="3 4" key="1">
    <citation type="submission" date="2019-02" db="EMBL/GenBank/DDBJ databases">
        <title>Deep-cultivation of Planctomycetes and their phenomic and genomic characterization uncovers novel biology.</title>
        <authorList>
            <person name="Wiegand S."/>
            <person name="Jogler M."/>
            <person name="Boedeker C."/>
            <person name="Pinto D."/>
            <person name="Vollmers J."/>
            <person name="Rivas-Marin E."/>
            <person name="Kohn T."/>
            <person name="Peeters S.H."/>
            <person name="Heuer A."/>
            <person name="Rast P."/>
            <person name="Oberbeckmann S."/>
            <person name="Bunk B."/>
            <person name="Jeske O."/>
            <person name="Meyerdierks A."/>
            <person name="Storesund J.E."/>
            <person name="Kallscheuer N."/>
            <person name="Luecker S."/>
            <person name="Lage O.M."/>
            <person name="Pohl T."/>
            <person name="Merkel B.J."/>
            <person name="Hornburger P."/>
            <person name="Mueller R.-W."/>
            <person name="Bruemmer F."/>
            <person name="Labrenz M."/>
            <person name="Spormann A.M."/>
            <person name="Op Den Camp H."/>
            <person name="Overmann J."/>
            <person name="Amann R."/>
            <person name="Jetten M.S.M."/>
            <person name="Mascher T."/>
            <person name="Medema M.H."/>
            <person name="Devos D.P."/>
            <person name="Kaster A.-K."/>
            <person name="Ovreas L."/>
            <person name="Rohde M."/>
            <person name="Galperin M.Y."/>
            <person name="Jogler C."/>
        </authorList>
    </citation>
    <scope>NUCLEOTIDE SEQUENCE [LARGE SCALE GENOMIC DNA]</scope>
    <source>
        <strain evidence="3 4">Pla111</strain>
    </source>
</reference>
<evidence type="ECO:0000256" key="2">
    <source>
        <dbReference type="SAM" id="SignalP"/>
    </source>
</evidence>
<accession>A0A5C5WA57</accession>
<dbReference type="AlphaFoldDB" id="A0A5C5WA57"/>
<organism evidence="3 4">
    <name type="scientific">Botrimarina hoheduenensis</name>
    <dbReference type="NCBI Taxonomy" id="2528000"/>
    <lineage>
        <taxon>Bacteria</taxon>
        <taxon>Pseudomonadati</taxon>
        <taxon>Planctomycetota</taxon>
        <taxon>Planctomycetia</taxon>
        <taxon>Pirellulales</taxon>
        <taxon>Lacipirellulaceae</taxon>
        <taxon>Botrimarina</taxon>
    </lineage>
</organism>
<dbReference type="InterPro" id="IPR029046">
    <property type="entry name" value="LolA/LolB/LppX"/>
</dbReference>
<evidence type="ECO:0000313" key="3">
    <source>
        <dbReference type="EMBL" id="TWT46921.1"/>
    </source>
</evidence>
<dbReference type="RefSeq" id="WP_146573809.1">
    <property type="nucleotide sequence ID" value="NZ_SJPH01000003.1"/>
</dbReference>
<keyword evidence="4" id="KW-1185">Reference proteome</keyword>
<name>A0A5C5WA57_9BACT</name>
<dbReference type="SUPFAM" id="SSF89392">
    <property type="entry name" value="Prokaryotic lipoproteins and lipoprotein localization factors"/>
    <property type="match status" value="1"/>
</dbReference>
<comment type="caution">
    <text evidence="3">The sequence shown here is derived from an EMBL/GenBank/DDBJ whole genome shotgun (WGS) entry which is preliminary data.</text>
</comment>
<dbReference type="EMBL" id="SJPH01000003">
    <property type="protein sequence ID" value="TWT46921.1"/>
    <property type="molecule type" value="Genomic_DNA"/>
</dbReference>
<proteinExistence type="predicted"/>
<dbReference type="Proteomes" id="UP000318995">
    <property type="component" value="Unassembled WGS sequence"/>
</dbReference>
<evidence type="ECO:0000256" key="1">
    <source>
        <dbReference type="ARBA" id="ARBA00022729"/>
    </source>
</evidence>
<dbReference type="Gene3D" id="2.50.20.10">
    <property type="entry name" value="Lipoprotein localisation LolA/LolB/LppX"/>
    <property type="match status" value="1"/>
</dbReference>
<dbReference type="OrthoDB" id="243478at2"/>